<gene>
    <name evidence="3" type="ORF">EYC98_02535</name>
</gene>
<dbReference type="Pfam" id="PF01764">
    <property type="entry name" value="Lipase_3"/>
    <property type="match status" value="1"/>
</dbReference>
<reference evidence="3" key="1">
    <citation type="submission" date="2019-02" db="EMBL/GenBank/DDBJ databases">
        <authorList>
            <person name="Li S.-H."/>
        </authorList>
    </citation>
    <scope>NUCLEOTIDE SEQUENCE</scope>
    <source>
        <strain evidence="3">IMCC14734</strain>
    </source>
</reference>
<dbReference type="Gene3D" id="3.40.50.1820">
    <property type="entry name" value="alpha/beta hydrolase"/>
    <property type="match status" value="1"/>
</dbReference>
<evidence type="ECO:0000256" key="1">
    <source>
        <dbReference type="SAM" id="Phobius"/>
    </source>
</evidence>
<comment type="caution">
    <text evidence="3">The sequence shown here is derived from an EMBL/GenBank/DDBJ whole genome shotgun (WGS) entry which is preliminary data.</text>
</comment>
<sequence>MAITELAAPLLGFIDNNPSTFTFIASLISLIVGSGILSFLRRPKQVSQGEAIYFVDEKLLAPPMSRPGYSDRMAYVLAEMSSLAYYEFEGTGGTVLNAAQKFLKLTNADTEQVQRLLGTFADELLLKGVDSREFLEKILLQSNFKLLGTVNVDTTQAFVCRRVAAGESPYVVVAFRGTEKKIDDWLTDADAIPTPYGNGKVHTGFLSAFTVSMDAKGKTAEQRIEEILADPEAMDEQGQPLPLFFTGHSLGGALALLATRELADDSSGACYTYGAPRIADYEYFGGMKTPVFRVVNSADIVPRVPPGAIMSLIVKLVQGLAWITGFIPVASQLFKKLEALLDKLNGYRHFGDQRYLTDVKSGRFHTVKLLSNPPAIDRIYWMGQQIRLSFLTPVKSHGMEIYRKKLNHIANSRMKGS</sequence>
<evidence type="ECO:0000313" key="4">
    <source>
        <dbReference type="Proteomes" id="UP001143362"/>
    </source>
</evidence>
<accession>A0ABT3TBU3</accession>
<protein>
    <submittedName>
        <fullName evidence="3">Lipase family protein</fullName>
    </submittedName>
</protein>
<dbReference type="SUPFAM" id="SSF53474">
    <property type="entry name" value="alpha/beta-Hydrolases"/>
    <property type="match status" value="1"/>
</dbReference>
<dbReference type="RefSeq" id="WP_279243735.1">
    <property type="nucleotide sequence ID" value="NZ_SHNN01000001.1"/>
</dbReference>
<keyword evidence="1" id="KW-0812">Transmembrane</keyword>
<dbReference type="PANTHER" id="PTHR45856:SF24">
    <property type="entry name" value="FUNGAL LIPASE-LIKE DOMAIN-CONTAINING PROTEIN"/>
    <property type="match status" value="1"/>
</dbReference>
<keyword evidence="1" id="KW-0472">Membrane</keyword>
<feature type="transmembrane region" description="Helical" evidence="1">
    <location>
        <begin position="20"/>
        <end position="40"/>
    </location>
</feature>
<dbReference type="EMBL" id="SHNN01000001">
    <property type="protein sequence ID" value="MCX2979736.1"/>
    <property type="molecule type" value="Genomic_DNA"/>
</dbReference>
<dbReference type="PANTHER" id="PTHR45856">
    <property type="entry name" value="ALPHA/BETA-HYDROLASES SUPERFAMILY PROTEIN"/>
    <property type="match status" value="1"/>
</dbReference>
<keyword evidence="4" id="KW-1185">Reference proteome</keyword>
<dbReference type="CDD" id="cd00519">
    <property type="entry name" value="Lipase_3"/>
    <property type="match status" value="1"/>
</dbReference>
<dbReference type="Proteomes" id="UP001143362">
    <property type="component" value="Unassembled WGS sequence"/>
</dbReference>
<dbReference type="InterPro" id="IPR051218">
    <property type="entry name" value="Sec_MonoDiacylglyc_Lipase"/>
</dbReference>
<evidence type="ECO:0000259" key="2">
    <source>
        <dbReference type="Pfam" id="PF01764"/>
    </source>
</evidence>
<name>A0ABT3TBU3_9GAMM</name>
<proteinExistence type="predicted"/>
<keyword evidence="1" id="KW-1133">Transmembrane helix</keyword>
<feature type="domain" description="Fungal lipase-type" evidence="2">
    <location>
        <begin position="172"/>
        <end position="306"/>
    </location>
</feature>
<organism evidence="3 4">
    <name type="scientific">Candidatus Litorirhabdus singularis</name>
    <dbReference type="NCBI Taxonomy" id="2518993"/>
    <lineage>
        <taxon>Bacteria</taxon>
        <taxon>Pseudomonadati</taxon>
        <taxon>Pseudomonadota</taxon>
        <taxon>Gammaproteobacteria</taxon>
        <taxon>Cellvibrionales</taxon>
        <taxon>Halieaceae</taxon>
        <taxon>Candidatus Litorirhabdus</taxon>
    </lineage>
</organism>
<evidence type="ECO:0000313" key="3">
    <source>
        <dbReference type="EMBL" id="MCX2979736.1"/>
    </source>
</evidence>
<dbReference type="InterPro" id="IPR002921">
    <property type="entry name" value="Fungal_lipase-type"/>
</dbReference>
<dbReference type="InterPro" id="IPR029058">
    <property type="entry name" value="AB_hydrolase_fold"/>
</dbReference>